<evidence type="ECO:0000256" key="2">
    <source>
        <dbReference type="SAM" id="Phobius"/>
    </source>
</evidence>
<gene>
    <name evidence="3" type="ORF">DI565_01125</name>
</gene>
<dbReference type="Pfam" id="PF06240">
    <property type="entry name" value="COXG"/>
    <property type="match status" value="1"/>
</dbReference>
<reference evidence="3 4" key="1">
    <citation type="submission" date="2017-08" db="EMBL/GenBank/DDBJ databases">
        <title>Infants hospitalized years apart are colonized by the same room-sourced microbial strains.</title>
        <authorList>
            <person name="Brooks B."/>
            <person name="Olm M.R."/>
            <person name="Firek B.A."/>
            <person name="Baker R."/>
            <person name="Thomas B.C."/>
            <person name="Morowitz M.J."/>
            <person name="Banfield J.F."/>
        </authorList>
    </citation>
    <scope>NUCLEOTIDE SEQUENCE [LARGE SCALE GENOMIC DNA]</scope>
    <source>
        <strain evidence="3">S2_005_003_R2_43</strain>
    </source>
</reference>
<name>A0A2W5KSE3_ANCNO</name>
<keyword evidence="2" id="KW-0812">Transmembrane</keyword>
<evidence type="ECO:0000313" key="3">
    <source>
        <dbReference type="EMBL" id="PZQ19029.1"/>
    </source>
</evidence>
<feature type="compositionally biased region" description="Low complexity" evidence="1">
    <location>
        <begin position="176"/>
        <end position="187"/>
    </location>
</feature>
<comment type="caution">
    <text evidence="3">The sequence shown here is derived from an EMBL/GenBank/DDBJ whole genome shotgun (WGS) entry which is preliminary data.</text>
</comment>
<sequence length="257" mass="25745">MDLSGSRLIPAPIAAVRAALADPEMLKTCIPGCERLERTAGGAFEGTVATKIGPIRAAFAGTVTAIETADGWSLSAQGADSAAGSGRGQGAVTLSEAEGGALLSYQGTAEVEGKISQLGSRLVSGVARQSIETFLTNLAEKAEVAAPPADEPSPRTEAIEPPLADAPPLVHEEPAEPATEAASDAPPLADGVLPSQSIPIAPTHIPDVPDPVAIAVAEATESPKEGGGSVGRIMLVAAVAVIVGIAIYLGFLQRPPG</sequence>
<feature type="region of interest" description="Disordered" evidence="1">
    <location>
        <begin position="142"/>
        <end position="204"/>
    </location>
</feature>
<dbReference type="Gene3D" id="3.30.530.20">
    <property type="match status" value="1"/>
</dbReference>
<accession>A0A2W5KSE3</accession>
<dbReference type="EMBL" id="QFPN01000001">
    <property type="protein sequence ID" value="PZQ19029.1"/>
    <property type="molecule type" value="Genomic_DNA"/>
</dbReference>
<dbReference type="CDD" id="cd05018">
    <property type="entry name" value="CoxG"/>
    <property type="match status" value="1"/>
</dbReference>
<keyword evidence="2" id="KW-0472">Membrane</keyword>
<dbReference type="PANTHER" id="PTHR38588">
    <property type="entry name" value="BLL0334 PROTEIN"/>
    <property type="match status" value="1"/>
</dbReference>
<proteinExistence type="predicted"/>
<dbReference type="AlphaFoldDB" id="A0A2W5KSE3"/>
<organism evidence="3 4">
    <name type="scientific">Ancylobacter novellus</name>
    <name type="common">Thiobacillus novellus</name>
    <dbReference type="NCBI Taxonomy" id="921"/>
    <lineage>
        <taxon>Bacteria</taxon>
        <taxon>Pseudomonadati</taxon>
        <taxon>Pseudomonadota</taxon>
        <taxon>Alphaproteobacteria</taxon>
        <taxon>Hyphomicrobiales</taxon>
        <taxon>Xanthobacteraceae</taxon>
        <taxon>Ancylobacter</taxon>
    </lineage>
</organism>
<dbReference type="InterPro" id="IPR010419">
    <property type="entry name" value="CO_DH_gsu"/>
</dbReference>
<dbReference type="InterPro" id="IPR023393">
    <property type="entry name" value="START-like_dom_sf"/>
</dbReference>
<dbReference type="PANTHER" id="PTHR38588:SF1">
    <property type="entry name" value="BLL0334 PROTEIN"/>
    <property type="match status" value="1"/>
</dbReference>
<keyword evidence="2" id="KW-1133">Transmembrane helix</keyword>
<evidence type="ECO:0000313" key="4">
    <source>
        <dbReference type="Proteomes" id="UP000249577"/>
    </source>
</evidence>
<evidence type="ECO:0000256" key="1">
    <source>
        <dbReference type="SAM" id="MobiDB-lite"/>
    </source>
</evidence>
<feature type="transmembrane region" description="Helical" evidence="2">
    <location>
        <begin position="233"/>
        <end position="252"/>
    </location>
</feature>
<protein>
    <recommendedName>
        <fullName evidence="5">Carbon monoxide dehydrogenase</fullName>
    </recommendedName>
</protein>
<dbReference type="SUPFAM" id="SSF55961">
    <property type="entry name" value="Bet v1-like"/>
    <property type="match status" value="1"/>
</dbReference>
<dbReference type="Proteomes" id="UP000249577">
    <property type="component" value="Unassembled WGS sequence"/>
</dbReference>
<evidence type="ECO:0008006" key="5">
    <source>
        <dbReference type="Google" id="ProtNLM"/>
    </source>
</evidence>